<proteinExistence type="inferred from homology"/>
<dbReference type="GO" id="GO:0005886">
    <property type="term" value="C:plasma membrane"/>
    <property type="evidence" value="ECO:0007669"/>
    <property type="project" value="UniProtKB-SubCell"/>
</dbReference>
<dbReference type="PANTHER" id="PTHR43163:SF9">
    <property type="entry name" value="ABC TRANSPORTER PERMEASE PROTEIN"/>
    <property type="match status" value="1"/>
</dbReference>
<dbReference type="Proteomes" id="UP000823891">
    <property type="component" value="Unassembled WGS sequence"/>
</dbReference>
<evidence type="ECO:0000313" key="10">
    <source>
        <dbReference type="Proteomes" id="UP000823891"/>
    </source>
</evidence>
<keyword evidence="4 7" id="KW-0812">Transmembrane</keyword>
<dbReference type="GO" id="GO:0055085">
    <property type="term" value="P:transmembrane transport"/>
    <property type="evidence" value="ECO:0007669"/>
    <property type="project" value="InterPro"/>
</dbReference>
<comment type="caution">
    <text evidence="9">The sequence shown here is derived from an EMBL/GenBank/DDBJ whole genome shotgun (WGS) entry which is preliminary data.</text>
</comment>
<evidence type="ECO:0000259" key="8">
    <source>
        <dbReference type="PROSITE" id="PS50928"/>
    </source>
</evidence>
<accession>A0A9D2NFM1</accession>
<feature type="domain" description="ABC transmembrane type-1" evidence="8">
    <location>
        <begin position="106"/>
        <end position="320"/>
    </location>
</feature>
<feature type="transmembrane region" description="Helical" evidence="7">
    <location>
        <begin position="193"/>
        <end position="214"/>
    </location>
</feature>
<keyword evidence="6 7" id="KW-0472">Membrane</keyword>
<evidence type="ECO:0000256" key="3">
    <source>
        <dbReference type="ARBA" id="ARBA00022475"/>
    </source>
</evidence>
<dbReference type="AlphaFoldDB" id="A0A9D2NFM1"/>
<reference evidence="9" key="1">
    <citation type="journal article" date="2021" name="PeerJ">
        <title>Extensive microbial diversity within the chicken gut microbiome revealed by metagenomics and culture.</title>
        <authorList>
            <person name="Gilroy R."/>
            <person name="Ravi A."/>
            <person name="Getino M."/>
            <person name="Pursley I."/>
            <person name="Horton D.L."/>
            <person name="Alikhan N.F."/>
            <person name="Baker D."/>
            <person name="Gharbi K."/>
            <person name="Hall N."/>
            <person name="Watson M."/>
            <person name="Adriaenssens E.M."/>
            <person name="Foster-Nyarko E."/>
            <person name="Jarju S."/>
            <person name="Secka A."/>
            <person name="Antonio M."/>
            <person name="Oren A."/>
            <person name="Chaudhuri R.R."/>
            <person name="La Ragione R."/>
            <person name="Hildebrand F."/>
            <person name="Pallen M.J."/>
        </authorList>
    </citation>
    <scope>NUCLEOTIDE SEQUENCE</scope>
    <source>
        <strain evidence="9">USAMLcec2-132</strain>
    </source>
</reference>
<dbReference type="PROSITE" id="PS50928">
    <property type="entry name" value="ABC_TM1"/>
    <property type="match status" value="1"/>
</dbReference>
<keyword evidence="2 7" id="KW-0813">Transport</keyword>
<dbReference type="InterPro" id="IPR000515">
    <property type="entry name" value="MetI-like"/>
</dbReference>
<dbReference type="EMBL" id="DWWS01000045">
    <property type="protein sequence ID" value="HJC24592.1"/>
    <property type="molecule type" value="Genomic_DNA"/>
</dbReference>
<sequence length="338" mass="36839">MEAGLKRALLFCLKKLTRMLLLLLAVSAVTFTLVSLSPIDPLQANVGQAALGAMSGEQRERLEAYWGVNEPPVRRYLNWLGDALRGELGTSLLYRRPVTEVIGEKLQSSLLLLAVSWLLSGLLGLLLGVIAGANAGGWPDKLIRGYCLTIASTPVFWLALLLLLIFAVWLGLFPVALSVPIGVAAEQVTLGDRLYHAVLPALALSITGVSNIALHTRQKMEEIMESDYMLFARARGESRWRRIRRHGLRNLLLPAVTLQFASISEIIGGSVMVEQVFSYPGLGQAAVTAGLGSDVPLLMGITVVTAALVFAGNFLADLLYGVVDPRMRRAWRREGRRD</sequence>
<dbReference type="PANTHER" id="PTHR43163">
    <property type="entry name" value="DIPEPTIDE TRANSPORT SYSTEM PERMEASE PROTEIN DPPB-RELATED"/>
    <property type="match status" value="1"/>
</dbReference>
<feature type="transmembrane region" description="Helical" evidence="7">
    <location>
        <begin position="297"/>
        <end position="323"/>
    </location>
</feature>
<name>A0A9D2NFM1_9FIRM</name>
<dbReference type="InterPro" id="IPR035906">
    <property type="entry name" value="MetI-like_sf"/>
</dbReference>
<protein>
    <submittedName>
        <fullName evidence="9">ABC transporter permease</fullName>
    </submittedName>
</protein>
<evidence type="ECO:0000256" key="4">
    <source>
        <dbReference type="ARBA" id="ARBA00022692"/>
    </source>
</evidence>
<evidence type="ECO:0000256" key="2">
    <source>
        <dbReference type="ARBA" id="ARBA00022448"/>
    </source>
</evidence>
<dbReference type="CDD" id="cd06261">
    <property type="entry name" value="TM_PBP2"/>
    <property type="match status" value="1"/>
</dbReference>
<evidence type="ECO:0000256" key="6">
    <source>
        <dbReference type="ARBA" id="ARBA00023136"/>
    </source>
</evidence>
<keyword evidence="3" id="KW-1003">Cell membrane</keyword>
<comment type="subcellular location">
    <subcellularLocation>
        <location evidence="1 7">Cell membrane</location>
        <topology evidence="1 7">Multi-pass membrane protein</topology>
    </subcellularLocation>
</comment>
<feature type="transmembrane region" description="Helical" evidence="7">
    <location>
        <begin position="145"/>
        <end position="173"/>
    </location>
</feature>
<evidence type="ECO:0000313" key="9">
    <source>
        <dbReference type="EMBL" id="HJC24592.1"/>
    </source>
</evidence>
<feature type="transmembrane region" description="Helical" evidence="7">
    <location>
        <begin position="110"/>
        <end position="133"/>
    </location>
</feature>
<keyword evidence="5 7" id="KW-1133">Transmembrane helix</keyword>
<evidence type="ECO:0000256" key="1">
    <source>
        <dbReference type="ARBA" id="ARBA00004651"/>
    </source>
</evidence>
<comment type="similarity">
    <text evidence="7">Belongs to the binding-protein-dependent transport system permease family.</text>
</comment>
<gene>
    <name evidence="9" type="ORF">H9761_12905</name>
</gene>
<dbReference type="Gene3D" id="1.10.3720.10">
    <property type="entry name" value="MetI-like"/>
    <property type="match status" value="1"/>
</dbReference>
<dbReference type="SUPFAM" id="SSF161098">
    <property type="entry name" value="MetI-like"/>
    <property type="match status" value="1"/>
</dbReference>
<feature type="transmembrane region" description="Helical" evidence="7">
    <location>
        <begin position="251"/>
        <end position="277"/>
    </location>
</feature>
<organism evidence="9 10">
    <name type="scientific">Candidatus Eisenbergiella merdavium</name>
    <dbReference type="NCBI Taxonomy" id="2838551"/>
    <lineage>
        <taxon>Bacteria</taxon>
        <taxon>Bacillati</taxon>
        <taxon>Bacillota</taxon>
        <taxon>Clostridia</taxon>
        <taxon>Lachnospirales</taxon>
        <taxon>Lachnospiraceae</taxon>
        <taxon>Eisenbergiella</taxon>
    </lineage>
</organism>
<reference evidence="9" key="2">
    <citation type="submission" date="2021-04" db="EMBL/GenBank/DDBJ databases">
        <authorList>
            <person name="Gilroy R."/>
        </authorList>
    </citation>
    <scope>NUCLEOTIDE SEQUENCE</scope>
    <source>
        <strain evidence="9">USAMLcec2-132</strain>
    </source>
</reference>
<evidence type="ECO:0000256" key="5">
    <source>
        <dbReference type="ARBA" id="ARBA00022989"/>
    </source>
</evidence>
<dbReference type="Pfam" id="PF00528">
    <property type="entry name" value="BPD_transp_1"/>
    <property type="match status" value="1"/>
</dbReference>
<evidence type="ECO:0000256" key="7">
    <source>
        <dbReference type="RuleBase" id="RU363032"/>
    </source>
</evidence>